<dbReference type="Gene3D" id="3.30.1330.120">
    <property type="entry name" value="2-methylcitrate dehydratase PrpD"/>
    <property type="match status" value="1"/>
</dbReference>
<dbReference type="RefSeq" id="WP_035851019.1">
    <property type="nucleotide sequence ID" value="NZ_KK073874.1"/>
</dbReference>
<sequence length="434" mass="44396">MSTSPVDDLAAWAAGLRTVDLPGGVTDRLETVLASVLGVTLVGSAGRSALVEAWDPPPGPSVLIGTGRSTTPDAAAWLNATALVSLELDEGNRFAGGHPAAHGWPAVLALAGARDADGPTTAAALVVAYEVAARFGRATRLRPGTHPHGTWGATGAAAGCARLLGLSADAMAAAIDTAAGMAIAGPFVAALDGNPVRDEWVGAANQSGLAAARLAAAGAARDTGIARHSLGGLLGTFDPGPLNEGLGERWDLELGYFKRHASCAYTHPTADAVLDLRPRVPLEDVERVDVETYTAAAALDRVDCPTRLAAMFSVPFVVATALREGAVRPDAFARIDAARPLMARVHLTVAPDLDAAVPEHRGARVRVTLRSGDVVTAAVADPIGDTARGPFGAADVEALLADLLGSAADAERVCAVARELPWLGSVRRALRELP</sequence>
<gene>
    <name evidence="4" type="ORF">CryarDRAFT_2738</name>
</gene>
<dbReference type="Pfam" id="PF03972">
    <property type="entry name" value="MmgE_PrpD_N"/>
    <property type="match status" value="1"/>
</dbReference>
<dbReference type="InterPro" id="IPR042188">
    <property type="entry name" value="MmgE/PrpD_sf_2"/>
</dbReference>
<dbReference type="Pfam" id="PF19305">
    <property type="entry name" value="MmgE_PrpD_C"/>
    <property type="match status" value="1"/>
</dbReference>
<dbReference type="PANTHER" id="PTHR16943:SF8">
    <property type="entry name" value="2-METHYLCITRATE DEHYDRATASE"/>
    <property type="match status" value="1"/>
</dbReference>
<feature type="domain" description="MmgE/PrpD C-terminal" evidence="3">
    <location>
        <begin position="260"/>
        <end position="409"/>
    </location>
</feature>
<evidence type="ECO:0000259" key="2">
    <source>
        <dbReference type="Pfam" id="PF03972"/>
    </source>
</evidence>
<accession>A0A010YN44</accession>
<name>A0A010YN44_9ACTN</name>
<dbReference type="InterPro" id="IPR036148">
    <property type="entry name" value="MmgE/PrpD_sf"/>
</dbReference>
<evidence type="ECO:0000259" key="3">
    <source>
        <dbReference type="Pfam" id="PF19305"/>
    </source>
</evidence>
<dbReference type="OrthoDB" id="3781756at2"/>
<dbReference type="AlphaFoldDB" id="A0A010YN44"/>
<evidence type="ECO:0000313" key="4">
    <source>
        <dbReference type="EMBL" id="EXG81620.1"/>
    </source>
</evidence>
<dbReference type="InterPro" id="IPR045337">
    <property type="entry name" value="MmgE_PrpD_C"/>
</dbReference>
<evidence type="ECO:0000313" key="5">
    <source>
        <dbReference type="Proteomes" id="UP000021053"/>
    </source>
</evidence>
<dbReference type="EMBL" id="JFBT01000001">
    <property type="protein sequence ID" value="EXG81620.1"/>
    <property type="molecule type" value="Genomic_DNA"/>
</dbReference>
<protein>
    <submittedName>
        <fullName evidence="4">Uncharacterized protein involved in propionate catabolism</fullName>
    </submittedName>
</protein>
<keyword evidence="5" id="KW-1185">Reference proteome</keyword>
<proteinExistence type="inferred from homology"/>
<comment type="similarity">
    <text evidence="1">Belongs to the PrpD family.</text>
</comment>
<dbReference type="Proteomes" id="UP000021053">
    <property type="component" value="Unassembled WGS sequence"/>
</dbReference>
<dbReference type="PANTHER" id="PTHR16943">
    <property type="entry name" value="2-METHYLCITRATE DEHYDRATASE-RELATED"/>
    <property type="match status" value="1"/>
</dbReference>
<organism evidence="4 5">
    <name type="scientific">Cryptosporangium arvum DSM 44712</name>
    <dbReference type="NCBI Taxonomy" id="927661"/>
    <lineage>
        <taxon>Bacteria</taxon>
        <taxon>Bacillati</taxon>
        <taxon>Actinomycetota</taxon>
        <taxon>Actinomycetes</taxon>
        <taxon>Cryptosporangiales</taxon>
        <taxon>Cryptosporangiaceae</taxon>
        <taxon>Cryptosporangium</taxon>
    </lineage>
</organism>
<evidence type="ECO:0000256" key="1">
    <source>
        <dbReference type="ARBA" id="ARBA00006174"/>
    </source>
</evidence>
<dbReference type="SUPFAM" id="SSF103378">
    <property type="entry name" value="2-methylcitrate dehydratase PrpD"/>
    <property type="match status" value="1"/>
</dbReference>
<comment type="caution">
    <text evidence="4">The sequence shown here is derived from an EMBL/GenBank/DDBJ whole genome shotgun (WGS) entry which is preliminary data.</text>
</comment>
<dbReference type="PATRIC" id="fig|927661.3.peg.2700"/>
<dbReference type="GO" id="GO:0016829">
    <property type="term" value="F:lyase activity"/>
    <property type="evidence" value="ECO:0007669"/>
    <property type="project" value="InterPro"/>
</dbReference>
<dbReference type="InterPro" id="IPR045336">
    <property type="entry name" value="MmgE_PrpD_N"/>
</dbReference>
<dbReference type="Gene3D" id="1.10.4100.10">
    <property type="entry name" value="2-methylcitrate dehydratase PrpD"/>
    <property type="match status" value="1"/>
</dbReference>
<dbReference type="HOGENOM" id="CLU_026574_3_2_11"/>
<dbReference type="InterPro" id="IPR042183">
    <property type="entry name" value="MmgE/PrpD_sf_1"/>
</dbReference>
<feature type="domain" description="MmgE/PrpD N-terminal" evidence="2">
    <location>
        <begin position="8"/>
        <end position="219"/>
    </location>
</feature>
<reference evidence="4 5" key="1">
    <citation type="submission" date="2013-07" db="EMBL/GenBank/DDBJ databases">
        <authorList>
            <consortium name="DOE Joint Genome Institute"/>
            <person name="Eisen J."/>
            <person name="Huntemann M."/>
            <person name="Han J."/>
            <person name="Chen A."/>
            <person name="Kyrpides N."/>
            <person name="Mavromatis K."/>
            <person name="Markowitz V."/>
            <person name="Palaniappan K."/>
            <person name="Ivanova N."/>
            <person name="Schaumberg A."/>
            <person name="Pati A."/>
            <person name="Liolios K."/>
            <person name="Nordberg H.P."/>
            <person name="Cantor M.N."/>
            <person name="Hua S.X."/>
            <person name="Woyke T."/>
        </authorList>
    </citation>
    <scope>NUCLEOTIDE SEQUENCE [LARGE SCALE GENOMIC DNA]</scope>
    <source>
        <strain evidence="4 5">DSM 44712</strain>
    </source>
</reference>
<dbReference type="InterPro" id="IPR005656">
    <property type="entry name" value="MmgE_PrpD"/>
</dbReference>